<protein>
    <submittedName>
        <fullName evidence="1">Uncharacterized protein</fullName>
    </submittedName>
</protein>
<proteinExistence type="predicted"/>
<dbReference type="Proteomes" id="UP000054166">
    <property type="component" value="Unassembled WGS sequence"/>
</dbReference>
<reference evidence="1 2" key="1">
    <citation type="submission" date="2014-04" db="EMBL/GenBank/DDBJ databases">
        <authorList>
            <consortium name="DOE Joint Genome Institute"/>
            <person name="Kuo A."/>
            <person name="Tarkka M."/>
            <person name="Buscot F."/>
            <person name="Kohler A."/>
            <person name="Nagy L.G."/>
            <person name="Floudas D."/>
            <person name="Copeland A."/>
            <person name="Barry K.W."/>
            <person name="Cichocki N."/>
            <person name="Veneault-Fourrey C."/>
            <person name="LaButti K."/>
            <person name="Lindquist E.A."/>
            <person name="Lipzen A."/>
            <person name="Lundell T."/>
            <person name="Morin E."/>
            <person name="Murat C."/>
            <person name="Sun H."/>
            <person name="Tunlid A."/>
            <person name="Henrissat B."/>
            <person name="Grigoriev I.V."/>
            <person name="Hibbett D.S."/>
            <person name="Martin F."/>
            <person name="Nordberg H.P."/>
            <person name="Cantor M.N."/>
            <person name="Hua S.X."/>
        </authorList>
    </citation>
    <scope>NUCLEOTIDE SEQUENCE [LARGE SCALE GENOMIC DNA]</scope>
    <source>
        <strain evidence="1 2">F 1598</strain>
    </source>
</reference>
<sequence length="61" mass="6800">MQDSNRARLSVYPHLTRATGTTNIWLVIGPKRDDALKNSGGTVRPVPSGLQFTFFLPTHVY</sequence>
<accession>A0A0C3G2U6</accession>
<organism evidence="1 2">
    <name type="scientific">Piloderma croceum (strain F 1598)</name>
    <dbReference type="NCBI Taxonomy" id="765440"/>
    <lineage>
        <taxon>Eukaryota</taxon>
        <taxon>Fungi</taxon>
        <taxon>Dikarya</taxon>
        <taxon>Basidiomycota</taxon>
        <taxon>Agaricomycotina</taxon>
        <taxon>Agaricomycetes</taxon>
        <taxon>Agaricomycetidae</taxon>
        <taxon>Atheliales</taxon>
        <taxon>Atheliaceae</taxon>
        <taxon>Piloderma</taxon>
    </lineage>
</organism>
<reference evidence="2" key="2">
    <citation type="submission" date="2015-01" db="EMBL/GenBank/DDBJ databases">
        <title>Evolutionary Origins and Diversification of the Mycorrhizal Mutualists.</title>
        <authorList>
            <consortium name="DOE Joint Genome Institute"/>
            <consortium name="Mycorrhizal Genomics Consortium"/>
            <person name="Kohler A."/>
            <person name="Kuo A."/>
            <person name="Nagy L.G."/>
            <person name="Floudas D."/>
            <person name="Copeland A."/>
            <person name="Barry K.W."/>
            <person name="Cichocki N."/>
            <person name="Veneault-Fourrey C."/>
            <person name="LaButti K."/>
            <person name="Lindquist E.A."/>
            <person name="Lipzen A."/>
            <person name="Lundell T."/>
            <person name="Morin E."/>
            <person name="Murat C."/>
            <person name="Riley R."/>
            <person name="Ohm R."/>
            <person name="Sun H."/>
            <person name="Tunlid A."/>
            <person name="Henrissat B."/>
            <person name="Grigoriev I.V."/>
            <person name="Hibbett D.S."/>
            <person name="Martin F."/>
        </authorList>
    </citation>
    <scope>NUCLEOTIDE SEQUENCE [LARGE SCALE GENOMIC DNA]</scope>
    <source>
        <strain evidence="2">F 1598</strain>
    </source>
</reference>
<dbReference type="OrthoDB" id="5817230at2759"/>
<dbReference type="AlphaFoldDB" id="A0A0C3G2U6"/>
<keyword evidence="2" id="KW-1185">Reference proteome</keyword>
<evidence type="ECO:0000313" key="2">
    <source>
        <dbReference type="Proteomes" id="UP000054166"/>
    </source>
</evidence>
<dbReference type="HOGENOM" id="CLU_2923456_0_0_1"/>
<dbReference type="EMBL" id="KN832986">
    <property type="protein sequence ID" value="KIM84976.1"/>
    <property type="molecule type" value="Genomic_DNA"/>
</dbReference>
<gene>
    <name evidence="1" type="ORF">PILCRDRAFT_817821</name>
</gene>
<dbReference type="InParanoid" id="A0A0C3G2U6"/>
<evidence type="ECO:0000313" key="1">
    <source>
        <dbReference type="EMBL" id="KIM84976.1"/>
    </source>
</evidence>
<name>A0A0C3G2U6_PILCF</name>